<reference evidence="2" key="3">
    <citation type="submission" date="2023-08" db="EMBL/GenBank/DDBJ databases">
        <title>Complete Genome Sequences of butyrate producing Anaerostipes hadrus strains BA1 and GIF7 isolated from the terminal ileum of a healthy lean male.</title>
        <authorList>
            <person name="Low A."/>
            <person name="Sheludchenko M."/>
            <person name="Cheng H.E."/>
            <person name="Koh X.Q."/>
            <person name="Lee J."/>
        </authorList>
    </citation>
    <scope>NUCLEOTIDE SEQUENCE</scope>
    <source>
        <strain evidence="2">BA1</strain>
    </source>
</reference>
<dbReference type="KEGG" id="bprl:CL2_00210"/>
<evidence type="ECO:0000313" key="1">
    <source>
        <dbReference type="EMBL" id="CBL37145.1"/>
    </source>
</evidence>
<sequence>MTAVNRLTEEQIEKLAVEVRQFLIDHEMWQDVAIYFNGKCFTTYDKEAGKYYYNDPDHLIVVENKDPNDYFDYVAEEHVLSMGFEGPLYALINYPQGTGDYRKLYKFNQIFKNYGLYYELGDAWNLSCYYV</sequence>
<evidence type="ECO:0000313" key="2">
    <source>
        <dbReference type="EMBL" id="WMD17462.1"/>
    </source>
</evidence>
<dbReference type="GeneID" id="92740745"/>
<dbReference type="Proteomes" id="UP000008960">
    <property type="component" value="Chromosome"/>
</dbReference>
<proteinExistence type="predicted"/>
<dbReference type="EMBL" id="CP132968">
    <property type="protein sequence ID" value="WMD17462.1"/>
    <property type="molecule type" value="Genomic_DNA"/>
</dbReference>
<evidence type="ECO:0000313" key="3">
    <source>
        <dbReference type="Proteomes" id="UP000008960"/>
    </source>
</evidence>
<reference evidence="1 3" key="1">
    <citation type="submission" date="2010-03" db="EMBL/GenBank/DDBJ databases">
        <title>The genome sequence of Clostridiales sp. SSC/2.</title>
        <authorList>
            <consortium name="metaHIT consortium -- http://www.metahit.eu/"/>
            <person name="Pajon A."/>
            <person name="Turner K."/>
            <person name="Parkhill J."/>
            <person name="Duncan S."/>
            <person name="Flint H."/>
        </authorList>
    </citation>
    <scope>NUCLEOTIDE SEQUENCE [LARGE SCALE GENOMIC DNA]</scope>
    <source>
        <strain evidence="1 3">SSC/2</strain>
    </source>
</reference>
<gene>
    <name evidence="1" type="ORF">CL2_00210</name>
    <name evidence="2" type="ORF">RBI15_05035</name>
</gene>
<accession>D4MX00</accession>
<dbReference type="EMBL" id="FP929061">
    <property type="protein sequence ID" value="CBL37145.1"/>
    <property type="molecule type" value="Genomic_DNA"/>
</dbReference>
<dbReference type="AlphaFoldDB" id="D4MX00"/>
<dbReference type="RefSeq" id="WP_015530166.1">
    <property type="nucleotide sequence ID" value="NC_021016.1"/>
</dbReference>
<reference evidence="1 3" key="2">
    <citation type="submission" date="2010-03" db="EMBL/GenBank/DDBJ databases">
        <authorList>
            <person name="Pajon A."/>
        </authorList>
    </citation>
    <scope>NUCLEOTIDE SEQUENCE [LARGE SCALE GENOMIC DNA]</scope>
    <source>
        <strain evidence="1 3">SSC/2</strain>
    </source>
</reference>
<dbReference type="Proteomes" id="UP001243496">
    <property type="component" value="Chromosome"/>
</dbReference>
<name>D4MX00_ANAHA</name>
<protein>
    <submittedName>
        <fullName evidence="1">Uncharacterized protein</fullName>
    </submittedName>
</protein>
<organism evidence="1 3">
    <name type="scientific">Anaerostipes hadrus</name>
    <dbReference type="NCBI Taxonomy" id="649756"/>
    <lineage>
        <taxon>Bacteria</taxon>
        <taxon>Bacillati</taxon>
        <taxon>Bacillota</taxon>
        <taxon>Clostridia</taxon>
        <taxon>Lachnospirales</taxon>
        <taxon>Lachnospiraceae</taxon>
        <taxon>Anaerostipes</taxon>
    </lineage>
</organism>